<dbReference type="InterPro" id="IPR000073">
    <property type="entry name" value="AB_hydrolase_1"/>
</dbReference>
<dbReference type="PANTHER" id="PTHR37017:SF11">
    <property type="entry name" value="ESTERASE_LIPASE_THIOESTERASE DOMAIN-CONTAINING PROTEIN"/>
    <property type="match status" value="1"/>
</dbReference>
<dbReference type="EMBL" id="AFNW01000335">
    <property type="protein sequence ID" value="EKJ69553.1"/>
    <property type="molecule type" value="Genomic_DNA"/>
</dbReference>
<gene>
    <name evidence="2" type="ORF">FPSE_10264</name>
</gene>
<name>K3VB95_FUSPC</name>
<dbReference type="HOGENOM" id="CLU_046066_1_2_1"/>
<keyword evidence="3" id="KW-1185">Reference proteome</keyword>
<dbReference type="eggNOG" id="ENOG502RQNE">
    <property type="taxonomic scope" value="Eukaryota"/>
</dbReference>
<dbReference type="Proteomes" id="UP000007978">
    <property type="component" value="Chromosome 2"/>
</dbReference>
<dbReference type="Gene3D" id="3.40.50.1820">
    <property type="entry name" value="alpha/beta hydrolase"/>
    <property type="match status" value="1"/>
</dbReference>
<dbReference type="OrthoDB" id="1263307at2759"/>
<dbReference type="RefSeq" id="XP_009261656.1">
    <property type="nucleotide sequence ID" value="XM_009263381.1"/>
</dbReference>
<dbReference type="InterPro" id="IPR029058">
    <property type="entry name" value="AB_hydrolase_fold"/>
</dbReference>
<dbReference type="Pfam" id="PF12697">
    <property type="entry name" value="Abhydrolase_6"/>
    <property type="match status" value="1"/>
</dbReference>
<proteinExistence type="predicted"/>
<feature type="domain" description="AB hydrolase-1" evidence="1">
    <location>
        <begin position="70"/>
        <end position="277"/>
    </location>
</feature>
<reference evidence="2 3" key="1">
    <citation type="journal article" date="2012" name="PLoS Pathog.">
        <title>Comparative pathogenomics reveals horizontally acquired novel virulence genes in fungi infecting cereal hosts.</title>
        <authorList>
            <person name="Gardiner D.M."/>
            <person name="McDonald M.C."/>
            <person name="Covarelli L."/>
            <person name="Solomon P.S."/>
            <person name="Rusu A.G."/>
            <person name="Marshall M."/>
            <person name="Kazan K."/>
            <person name="Chakraborty S."/>
            <person name="McDonald B.A."/>
            <person name="Manners J.M."/>
        </authorList>
    </citation>
    <scope>NUCLEOTIDE SEQUENCE [LARGE SCALE GENOMIC DNA]</scope>
    <source>
        <strain evidence="2 3">CS3096</strain>
    </source>
</reference>
<sequence length="294" mass="32227">MTVPVSEHSTLQSTSVYLGKRWNWSAHDYAKDSFLETQNVARSTETSDSFRARCLAPAQALFPLISSIENQGFTVVTPTLASAGYNDSVDGKALEDDVKAIHDEIMPYLDNGQKIIAMGHSYGAVPLSVAVNGYTQAEQEQKGKQGGFVSVIFIAPTPVLQKGISMYDSVGGQYTSAWFHDVSDTRLPLKNDKLMEAFFSNVDKSIADEIIPTLCHQSKGPFEVPVPCTPADLNIPKILVLCKDDPIFTKDILTFIADKWGAAILEIESGHSPHLLETHRQWIVNLVATEAEKA</sequence>
<dbReference type="SUPFAM" id="SSF53474">
    <property type="entry name" value="alpha/beta-Hydrolases"/>
    <property type="match status" value="1"/>
</dbReference>
<evidence type="ECO:0000313" key="2">
    <source>
        <dbReference type="EMBL" id="EKJ69553.1"/>
    </source>
</evidence>
<protein>
    <recommendedName>
        <fullName evidence="1">AB hydrolase-1 domain-containing protein</fullName>
    </recommendedName>
</protein>
<organism evidence="2 3">
    <name type="scientific">Fusarium pseudograminearum (strain CS3096)</name>
    <name type="common">Wheat and barley crown-rot fungus</name>
    <dbReference type="NCBI Taxonomy" id="1028729"/>
    <lineage>
        <taxon>Eukaryota</taxon>
        <taxon>Fungi</taxon>
        <taxon>Dikarya</taxon>
        <taxon>Ascomycota</taxon>
        <taxon>Pezizomycotina</taxon>
        <taxon>Sordariomycetes</taxon>
        <taxon>Hypocreomycetidae</taxon>
        <taxon>Hypocreales</taxon>
        <taxon>Nectriaceae</taxon>
        <taxon>Fusarium</taxon>
    </lineage>
</organism>
<evidence type="ECO:0000313" key="3">
    <source>
        <dbReference type="Proteomes" id="UP000007978"/>
    </source>
</evidence>
<evidence type="ECO:0000259" key="1">
    <source>
        <dbReference type="Pfam" id="PF12697"/>
    </source>
</evidence>
<accession>K3VB95</accession>
<comment type="caution">
    <text evidence="2">The sequence shown here is derived from an EMBL/GenBank/DDBJ whole genome shotgun (WGS) entry which is preliminary data.</text>
</comment>
<dbReference type="KEGG" id="fpu:FPSE_10264"/>
<dbReference type="PANTHER" id="PTHR37017">
    <property type="entry name" value="AB HYDROLASE-1 DOMAIN-CONTAINING PROTEIN-RELATED"/>
    <property type="match status" value="1"/>
</dbReference>
<dbReference type="AlphaFoldDB" id="K3VB95"/>
<dbReference type="InterPro" id="IPR052897">
    <property type="entry name" value="Sec-Metab_Biosynth_Hydrolase"/>
</dbReference>
<dbReference type="GeneID" id="20368881"/>